<organism evidence="6 7">
    <name type="scientific">Rubripirellula reticaptiva</name>
    <dbReference type="NCBI Taxonomy" id="2528013"/>
    <lineage>
        <taxon>Bacteria</taxon>
        <taxon>Pseudomonadati</taxon>
        <taxon>Planctomycetota</taxon>
        <taxon>Planctomycetia</taxon>
        <taxon>Pirellulales</taxon>
        <taxon>Pirellulaceae</taxon>
        <taxon>Rubripirellula</taxon>
    </lineage>
</organism>
<dbReference type="Proteomes" id="UP000317977">
    <property type="component" value="Unassembled WGS sequence"/>
</dbReference>
<evidence type="ECO:0000256" key="3">
    <source>
        <dbReference type="ARBA" id="ARBA00022679"/>
    </source>
</evidence>
<dbReference type="OrthoDB" id="9800801at2"/>
<dbReference type="GO" id="GO:0003677">
    <property type="term" value="F:DNA binding"/>
    <property type="evidence" value="ECO:0007669"/>
    <property type="project" value="InterPro"/>
</dbReference>
<evidence type="ECO:0000313" key="7">
    <source>
        <dbReference type="Proteomes" id="UP000317977"/>
    </source>
</evidence>
<dbReference type="EMBL" id="SJPX01000006">
    <property type="protein sequence ID" value="TWU46496.1"/>
    <property type="molecule type" value="Genomic_DNA"/>
</dbReference>
<evidence type="ECO:0000313" key="6">
    <source>
        <dbReference type="EMBL" id="TWU46496.1"/>
    </source>
</evidence>
<dbReference type="GO" id="GO:0008170">
    <property type="term" value="F:N-methyltransferase activity"/>
    <property type="evidence" value="ECO:0007669"/>
    <property type="project" value="InterPro"/>
</dbReference>
<evidence type="ECO:0000256" key="1">
    <source>
        <dbReference type="ARBA" id="ARBA00006594"/>
    </source>
</evidence>
<comment type="similarity">
    <text evidence="1">Belongs to the N(4)/N(6)-methyltransferase family.</text>
</comment>
<feature type="compositionally biased region" description="Basic and acidic residues" evidence="4">
    <location>
        <begin position="26"/>
        <end position="38"/>
    </location>
</feature>
<proteinExistence type="inferred from homology"/>
<keyword evidence="7" id="KW-1185">Reference proteome</keyword>
<dbReference type="InterPro" id="IPR001091">
    <property type="entry name" value="RM_Methyltransferase"/>
</dbReference>
<dbReference type="GO" id="GO:0032259">
    <property type="term" value="P:methylation"/>
    <property type="evidence" value="ECO:0007669"/>
    <property type="project" value="UniProtKB-KW"/>
</dbReference>
<dbReference type="PROSITE" id="PS00092">
    <property type="entry name" value="N6_MTASE"/>
    <property type="match status" value="1"/>
</dbReference>
<evidence type="ECO:0000256" key="4">
    <source>
        <dbReference type="SAM" id="MobiDB-lite"/>
    </source>
</evidence>
<feature type="domain" description="DNA methylase N-4/N-6" evidence="5">
    <location>
        <begin position="172"/>
        <end position="505"/>
    </location>
</feature>
<dbReference type="RefSeq" id="WP_146537020.1">
    <property type="nucleotide sequence ID" value="NZ_SJPX01000006.1"/>
</dbReference>
<dbReference type="PANTHER" id="PTHR13370">
    <property type="entry name" value="RNA METHYLASE-RELATED"/>
    <property type="match status" value="1"/>
</dbReference>
<dbReference type="Gene3D" id="3.40.50.150">
    <property type="entry name" value="Vaccinia Virus protein VP39"/>
    <property type="match status" value="1"/>
</dbReference>
<protein>
    <submittedName>
        <fullName evidence="6">Putative methyltransferase</fullName>
    </submittedName>
</protein>
<keyword evidence="2 6" id="KW-0489">Methyltransferase</keyword>
<dbReference type="PANTHER" id="PTHR13370:SF16">
    <property type="entry name" value="SITE-SPECIFIC DNA-METHYLTRANSFERASE (ADENINE-SPECIFIC)"/>
    <property type="match status" value="1"/>
</dbReference>
<gene>
    <name evidence="6" type="ORF">Poly59_54690</name>
</gene>
<dbReference type="SUPFAM" id="SSF53335">
    <property type="entry name" value="S-adenosyl-L-methionine-dependent methyltransferases"/>
    <property type="match status" value="1"/>
</dbReference>
<name>A0A5C6EFZ0_9BACT</name>
<dbReference type="GO" id="GO:0005737">
    <property type="term" value="C:cytoplasm"/>
    <property type="evidence" value="ECO:0007669"/>
    <property type="project" value="TreeGrafter"/>
</dbReference>
<keyword evidence="3 6" id="KW-0808">Transferase</keyword>
<sequence>MAKKKATKKAATKKSSAESTKASAKKQIDSYAHTDKKRANNPPVGLVTSDSEPVRPTRKTYQYDPHLDPQLVWAGKAERTSFDVPTVSLHVHERIDPKAIIAAVRTNGDRAKPGDGRNRQMSLFEEPASYLPLRDALDFYKHPHGWTNRLVAGDSMLVMNSLLEKEGMAGKVQMIYLDPPYGIRYGSNFQPFVNKRNVQDSRDEDLTQEPEMLKAFRDTWEVGIHSYLTYLRDRLLLSRDLLTDTGSVFVQIGDENLHLVRGILDEVFGSRACIGTISFAKTVGATSKYIPGTLDYLVWYAKDPQVCRYRPLFRLKEAGGEGATAYTQIELSDGTRRRMTSEEKSGIEDLPKDARIFTTGDLTSSRVRPGRTGYFSIKFDGEEFLPPKREWSTHRDGVERLKLASRIARAGRGLGYVRFLDDFPAVPLTNLWSDTLGQNQFGGDKQYVVQTGLNVVKRCMLMTTDPGDLVFDPTCGSGTTAFVAEQWGRRWITCDTSRVAITLAKQRLMTAVFDYYTLAHPNEGVGSGFKYKTVPHVTLKSIANNPEIVEGMTREEIDAAIKKYSDQETLYDQPEVDRSKARVTGPFTYEAVPAINVRPIDDPDSHGPIADPMPADQSITRSGATSRQDEWRDELARTGVRGKGGAKIEFSRLEPLPGTRYLHAIGETRDKEARAVAVSFGPEHAPMEQRHVELAWEEARGLLPKPEVLLFASFHFDPEAAKDIDELDPKKAGMQFLKLQMNTDLLTDDLKKKRSSNESFWLVGQPDVTLRKIHRGQDTGLWEVEVHGFDYYNPGNGKIESGDTSRIAMWLLDTDYDGRSLLPRQVFFPMAGEKDGWSRLSKNLKAEIDEDLIEAYRGTVSLAFDLGKNRRIAAKIIDDRGIECLKIINVEN</sequence>
<comment type="caution">
    <text evidence="6">The sequence shown here is derived from an EMBL/GenBank/DDBJ whole genome shotgun (WGS) entry which is preliminary data.</text>
</comment>
<dbReference type="PRINTS" id="PR00508">
    <property type="entry name" value="S21N4MTFRASE"/>
</dbReference>
<evidence type="ECO:0000256" key="2">
    <source>
        <dbReference type="ARBA" id="ARBA00022603"/>
    </source>
</evidence>
<feature type="compositionally biased region" description="Low complexity" evidence="4">
    <location>
        <begin position="13"/>
        <end position="22"/>
    </location>
</feature>
<feature type="compositionally biased region" description="Basic residues" evidence="4">
    <location>
        <begin position="1"/>
        <end position="12"/>
    </location>
</feature>
<reference evidence="6 7" key="1">
    <citation type="submission" date="2019-02" db="EMBL/GenBank/DDBJ databases">
        <title>Deep-cultivation of Planctomycetes and their phenomic and genomic characterization uncovers novel biology.</title>
        <authorList>
            <person name="Wiegand S."/>
            <person name="Jogler M."/>
            <person name="Boedeker C."/>
            <person name="Pinto D."/>
            <person name="Vollmers J."/>
            <person name="Rivas-Marin E."/>
            <person name="Kohn T."/>
            <person name="Peeters S.H."/>
            <person name="Heuer A."/>
            <person name="Rast P."/>
            <person name="Oberbeckmann S."/>
            <person name="Bunk B."/>
            <person name="Jeske O."/>
            <person name="Meyerdierks A."/>
            <person name="Storesund J.E."/>
            <person name="Kallscheuer N."/>
            <person name="Luecker S."/>
            <person name="Lage O.M."/>
            <person name="Pohl T."/>
            <person name="Merkel B.J."/>
            <person name="Hornburger P."/>
            <person name="Mueller R.-W."/>
            <person name="Bruemmer F."/>
            <person name="Labrenz M."/>
            <person name="Spormann A.M."/>
            <person name="Op Den Camp H."/>
            <person name="Overmann J."/>
            <person name="Amann R."/>
            <person name="Jetten M.S.M."/>
            <person name="Mascher T."/>
            <person name="Medema M.H."/>
            <person name="Devos D.P."/>
            <person name="Kaster A.-K."/>
            <person name="Ovreas L."/>
            <person name="Rohde M."/>
            <person name="Galperin M.Y."/>
            <person name="Jogler C."/>
        </authorList>
    </citation>
    <scope>NUCLEOTIDE SEQUENCE [LARGE SCALE GENOMIC DNA]</scope>
    <source>
        <strain evidence="6 7">Poly59</strain>
    </source>
</reference>
<dbReference type="InterPro" id="IPR002052">
    <property type="entry name" value="DNA_methylase_N6_adenine_CS"/>
</dbReference>
<dbReference type="InterPro" id="IPR029063">
    <property type="entry name" value="SAM-dependent_MTases_sf"/>
</dbReference>
<dbReference type="InterPro" id="IPR002941">
    <property type="entry name" value="DNA_methylase_N4/N6"/>
</dbReference>
<feature type="region of interest" description="Disordered" evidence="4">
    <location>
        <begin position="1"/>
        <end position="63"/>
    </location>
</feature>
<evidence type="ECO:0000259" key="5">
    <source>
        <dbReference type="Pfam" id="PF01555"/>
    </source>
</evidence>
<dbReference type="AlphaFoldDB" id="A0A5C6EFZ0"/>
<accession>A0A5C6EFZ0</accession>
<dbReference type="Pfam" id="PF01555">
    <property type="entry name" value="N6_N4_Mtase"/>
    <property type="match status" value="1"/>
</dbReference>